<evidence type="ECO:0000256" key="2">
    <source>
        <dbReference type="ARBA" id="ARBA00022448"/>
    </source>
</evidence>
<dbReference type="Pfam" id="PF08402">
    <property type="entry name" value="TOBE_2"/>
    <property type="match status" value="1"/>
</dbReference>
<dbReference type="GO" id="GO:0022857">
    <property type="term" value="F:transmembrane transporter activity"/>
    <property type="evidence" value="ECO:0007669"/>
    <property type="project" value="InterPro"/>
</dbReference>
<evidence type="ECO:0000313" key="6">
    <source>
        <dbReference type="EMBL" id="KAA0969527.1"/>
    </source>
</evidence>
<comment type="caution">
    <text evidence="6">The sequence shown here is derived from an EMBL/GenBank/DDBJ whole genome shotgun (WGS) entry which is preliminary data.</text>
</comment>
<dbReference type="PROSITE" id="PS00211">
    <property type="entry name" value="ABC_TRANSPORTER_1"/>
    <property type="match status" value="1"/>
</dbReference>
<evidence type="ECO:0000256" key="1">
    <source>
        <dbReference type="ARBA" id="ARBA00005417"/>
    </source>
</evidence>
<evidence type="ECO:0000259" key="5">
    <source>
        <dbReference type="PROSITE" id="PS50893"/>
    </source>
</evidence>
<dbReference type="PANTHER" id="PTHR42781">
    <property type="entry name" value="SPERMIDINE/PUTRESCINE IMPORT ATP-BINDING PROTEIN POTA"/>
    <property type="match status" value="1"/>
</dbReference>
<dbReference type="PANTHER" id="PTHR42781:SF4">
    <property type="entry name" value="SPERMIDINE_PUTRESCINE IMPORT ATP-BINDING PROTEIN POTA"/>
    <property type="match status" value="1"/>
</dbReference>
<gene>
    <name evidence="6" type="ORF">FPY71_13410</name>
</gene>
<dbReference type="GO" id="GO:0005524">
    <property type="term" value="F:ATP binding"/>
    <property type="evidence" value="ECO:0007669"/>
    <property type="project" value="UniProtKB-KW"/>
</dbReference>
<dbReference type="SUPFAM" id="SSF50331">
    <property type="entry name" value="MOP-like"/>
    <property type="match status" value="1"/>
</dbReference>
<keyword evidence="2" id="KW-0813">Transport</keyword>
<dbReference type="Gene3D" id="3.40.50.300">
    <property type="entry name" value="P-loop containing nucleotide triphosphate hydrolases"/>
    <property type="match status" value="1"/>
</dbReference>
<dbReference type="EMBL" id="VTWH01000003">
    <property type="protein sequence ID" value="KAA0969527.1"/>
    <property type="molecule type" value="Genomic_DNA"/>
</dbReference>
<dbReference type="Pfam" id="PF00005">
    <property type="entry name" value="ABC_tran"/>
    <property type="match status" value="1"/>
</dbReference>
<sequence length="379" mass="40621">MTILNHDIQLNSDQRSQSGAGPDFDLEIQGVSKRFGSLYAVNNSSLAIHKGEIISFLGPSGCGKSTLLNMIAGFIQPDAGDIRLAGRSIVDLPPNKRETGMVFQHYALFPHMTVKANIAYGLEARGQPAALIKERVSTMLSLLKLDSFGDRYPAELSGGQRQRVAVARALAPRPKVLLLDEALSALDKNLREEMQIELSLLLRQLQITTIMVTHDQAEAFAVSDRIAIMEQGHIVQVGTPEDVYRNPASSFVLRFLGSANEIPALLQAAGSSSLDAVAPTGLYVTGAQGGGKAGDATAIFLRSEDIRLSAQPTELHRSNPGRITLVTFLGSISRFVIDLSGIQIVADYPTDFRSLAVGDAVYLDVAPGNIRVMQTGAAG</sequence>
<comment type="similarity">
    <text evidence="1">Belongs to the ABC transporter superfamily.</text>
</comment>
<keyword evidence="7" id="KW-1185">Reference proteome</keyword>
<dbReference type="AlphaFoldDB" id="A0A5B0DRU5"/>
<dbReference type="GO" id="GO:0015847">
    <property type="term" value="P:putrescine transport"/>
    <property type="evidence" value="ECO:0007669"/>
    <property type="project" value="UniProtKB-ARBA"/>
</dbReference>
<evidence type="ECO:0000313" key="7">
    <source>
        <dbReference type="Proteomes" id="UP000324738"/>
    </source>
</evidence>
<organism evidence="6 7">
    <name type="scientific">Aureimonas fodinaquatilis</name>
    <dbReference type="NCBI Taxonomy" id="2565783"/>
    <lineage>
        <taxon>Bacteria</taxon>
        <taxon>Pseudomonadati</taxon>
        <taxon>Pseudomonadota</taxon>
        <taxon>Alphaproteobacteria</taxon>
        <taxon>Hyphomicrobiales</taxon>
        <taxon>Aurantimonadaceae</taxon>
        <taxon>Aureimonas</taxon>
    </lineage>
</organism>
<dbReference type="Proteomes" id="UP000324738">
    <property type="component" value="Unassembled WGS sequence"/>
</dbReference>
<dbReference type="InterPro" id="IPR008995">
    <property type="entry name" value="Mo/tungstate-bd_C_term_dom"/>
</dbReference>
<feature type="domain" description="ABC transporter" evidence="5">
    <location>
        <begin position="26"/>
        <end position="256"/>
    </location>
</feature>
<dbReference type="OrthoDB" id="9802264at2"/>
<dbReference type="InterPro" id="IPR017871">
    <property type="entry name" value="ABC_transporter-like_CS"/>
</dbReference>
<dbReference type="InterPro" id="IPR013611">
    <property type="entry name" value="Transp-assoc_OB_typ2"/>
</dbReference>
<dbReference type="SUPFAM" id="SSF52540">
    <property type="entry name" value="P-loop containing nucleoside triphosphate hydrolases"/>
    <property type="match status" value="1"/>
</dbReference>
<protein>
    <submittedName>
        <fullName evidence="6">ABC transporter ATP-binding protein</fullName>
    </submittedName>
</protein>
<dbReference type="InterPro" id="IPR003593">
    <property type="entry name" value="AAA+_ATPase"/>
</dbReference>
<dbReference type="InterPro" id="IPR003439">
    <property type="entry name" value="ABC_transporter-like_ATP-bd"/>
</dbReference>
<keyword evidence="4 6" id="KW-0067">ATP-binding</keyword>
<dbReference type="FunFam" id="3.40.50.300:FF:000133">
    <property type="entry name" value="Spermidine/putrescine import ATP-binding protein PotA"/>
    <property type="match status" value="1"/>
</dbReference>
<proteinExistence type="inferred from homology"/>
<accession>A0A5B0DRU5</accession>
<dbReference type="PROSITE" id="PS50893">
    <property type="entry name" value="ABC_TRANSPORTER_2"/>
    <property type="match status" value="1"/>
</dbReference>
<keyword evidence="3" id="KW-0547">Nucleotide-binding</keyword>
<dbReference type="InterPro" id="IPR050093">
    <property type="entry name" value="ABC_SmlMolc_Importer"/>
</dbReference>
<dbReference type="SMART" id="SM00382">
    <property type="entry name" value="AAA"/>
    <property type="match status" value="1"/>
</dbReference>
<evidence type="ECO:0000256" key="3">
    <source>
        <dbReference type="ARBA" id="ARBA00022741"/>
    </source>
</evidence>
<name>A0A5B0DRU5_9HYPH</name>
<reference evidence="6 7" key="1">
    <citation type="submission" date="2019-08" db="EMBL/GenBank/DDBJ databases">
        <title>Aureimonas fodiniaquatilis sp. nov., isolated from a coal mine wastewater.</title>
        <authorList>
            <person name="Kim W."/>
        </authorList>
    </citation>
    <scope>NUCLEOTIDE SEQUENCE [LARGE SCALE GENOMIC DNA]</scope>
    <source>
        <strain evidence="6 7">CAU 1482</strain>
    </source>
</reference>
<dbReference type="GO" id="GO:0043190">
    <property type="term" value="C:ATP-binding cassette (ABC) transporter complex"/>
    <property type="evidence" value="ECO:0007669"/>
    <property type="project" value="InterPro"/>
</dbReference>
<dbReference type="InterPro" id="IPR027417">
    <property type="entry name" value="P-loop_NTPase"/>
</dbReference>
<evidence type="ECO:0000256" key="4">
    <source>
        <dbReference type="ARBA" id="ARBA00022840"/>
    </source>
</evidence>
<dbReference type="GO" id="GO:0016887">
    <property type="term" value="F:ATP hydrolysis activity"/>
    <property type="evidence" value="ECO:0007669"/>
    <property type="project" value="InterPro"/>
</dbReference>